<dbReference type="CDD" id="cd16922">
    <property type="entry name" value="HATPase_EvgS-ArcB-TorS-like"/>
    <property type="match status" value="1"/>
</dbReference>
<dbReference type="SMART" id="SM00388">
    <property type="entry name" value="HisKA"/>
    <property type="match status" value="1"/>
</dbReference>
<name>A0ABW1SV37_9ACTN</name>
<dbReference type="Pfam" id="PF13188">
    <property type="entry name" value="PAS_8"/>
    <property type="match status" value="1"/>
</dbReference>
<dbReference type="SMART" id="SM00091">
    <property type="entry name" value="PAS"/>
    <property type="match status" value="2"/>
</dbReference>
<dbReference type="PANTHER" id="PTHR43047">
    <property type="entry name" value="TWO-COMPONENT HISTIDINE PROTEIN KINASE"/>
    <property type="match status" value="1"/>
</dbReference>
<dbReference type="SUPFAM" id="SSF52172">
    <property type="entry name" value="CheY-like"/>
    <property type="match status" value="1"/>
</dbReference>
<evidence type="ECO:0000313" key="14">
    <source>
        <dbReference type="EMBL" id="MFC6236268.1"/>
    </source>
</evidence>
<feature type="domain" description="Histidine kinase" evidence="10">
    <location>
        <begin position="442"/>
        <end position="659"/>
    </location>
</feature>
<dbReference type="Gene3D" id="3.30.450.260">
    <property type="entry name" value="Haem NO binding associated domain"/>
    <property type="match status" value="1"/>
</dbReference>
<keyword evidence="9" id="KW-0175">Coiled coil</keyword>
<evidence type="ECO:0000256" key="6">
    <source>
        <dbReference type="ARBA" id="ARBA00022777"/>
    </source>
</evidence>
<feature type="domain" description="PAC" evidence="13">
    <location>
        <begin position="244"/>
        <end position="295"/>
    </location>
</feature>
<dbReference type="NCBIfam" id="TIGR00229">
    <property type="entry name" value="sensory_box"/>
    <property type="match status" value="1"/>
</dbReference>
<evidence type="ECO:0000256" key="1">
    <source>
        <dbReference type="ARBA" id="ARBA00000085"/>
    </source>
</evidence>
<dbReference type="PANTHER" id="PTHR43047:SF64">
    <property type="entry name" value="HISTIDINE KINASE CONTAINING CHEY-HOMOLOGOUS RECEIVER DOMAIN AND PAS DOMAIN-RELATED"/>
    <property type="match status" value="1"/>
</dbReference>
<dbReference type="SMART" id="SM00086">
    <property type="entry name" value="PAC"/>
    <property type="match status" value="2"/>
</dbReference>
<gene>
    <name evidence="14" type="ORF">ACFQGU_00125</name>
</gene>
<dbReference type="InterPro" id="IPR036097">
    <property type="entry name" value="HisK_dim/P_sf"/>
</dbReference>
<dbReference type="SUPFAM" id="SSF55874">
    <property type="entry name" value="ATPase domain of HSP90 chaperone/DNA topoisomerase II/histidine kinase"/>
    <property type="match status" value="1"/>
</dbReference>
<dbReference type="InterPro" id="IPR005467">
    <property type="entry name" value="His_kinase_dom"/>
</dbReference>
<keyword evidence="5" id="KW-0808">Transferase</keyword>
<organism evidence="14 15">
    <name type="scientific">Longivirga aurantiaca</name>
    <dbReference type="NCBI Taxonomy" id="1837743"/>
    <lineage>
        <taxon>Bacteria</taxon>
        <taxon>Bacillati</taxon>
        <taxon>Actinomycetota</taxon>
        <taxon>Actinomycetes</taxon>
        <taxon>Sporichthyales</taxon>
        <taxon>Sporichthyaceae</taxon>
        <taxon>Longivirga</taxon>
    </lineage>
</organism>
<dbReference type="Gene3D" id="3.30.565.10">
    <property type="entry name" value="Histidine kinase-like ATPase, C-terminal domain"/>
    <property type="match status" value="1"/>
</dbReference>
<evidence type="ECO:0000256" key="8">
    <source>
        <dbReference type="PROSITE-ProRule" id="PRU00169"/>
    </source>
</evidence>
<keyword evidence="14" id="KW-0547">Nucleotide-binding</keyword>
<evidence type="ECO:0000256" key="7">
    <source>
        <dbReference type="ARBA" id="ARBA00023012"/>
    </source>
</evidence>
<keyword evidence="14" id="KW-0067">ATP-binding</keyword>
<dbReference type="InterPro" id="IPR003661">
    <property type="entry name" value="HisK_dim/P_dom"/>
</dbReference>
<keyword evidence="4" id="KW-0597">Phosphoprotein</keyword>
<evidence type="ECO:0000256" key="2">
    <source>
        <dbReference type="ARBA" id="ARBA00004236"/>
    </source>
</evidence>
<dbReference type="Gene3D" id="1.10.287.130">
    <property type="match status" value="1"/>
</dbReference>
<dbReference type="Gene3D" id="3.40.50.2300">
    <property type="match status" value="1"/>
</dbReference>
<dbReference type="RefSeq" id="WP_386763317.1">
    <property type="nucleotide sequence ID" value="NZ_JBHSTI010000001.1"/>
</dbReference>
<evidence type="ECO:0000256" key="9">
    <source>
        <dbReference type="SAM" id="Coils"/>
    </source>
</evidence>
<dbReference type="SMART" id="SM00387">
    <property type="entry name" value="HATPase_c"/>
    <property type="match status" value="1"/>
</dbReference>
<keyword evidence="6" id="KW-0418">Kinase</keyword>
<dbReference type="InterPro" id="IPR003594">
    <property type="entry name" value="HATPase_dom"/>
</dbReference>
<dbReference type="PROSITE" id="PS50109">
    <property type="entry name" value="HIS_KIN"/>
    <property type="match status" value="1"/>
</dbReference>
<evidence type="ECO:0000259" key="12">
    <source>
        <dbReference type="PROSITE" id="PS50112"/>
    </source>
</evidence>
<evidence type="ECO:0000259" key="10">
    <source>
        <dbReference type="PROSITE" id="PS50109"/>
    </source>
</evidence>
<evidence type="ECO:0000259" key="13">
    <source>
        <dbReference type="PROSITE" id="PS50113"/>
    </source>
</evidence>
<dbReference type="InterPro" id="IPR013655">
    <property type="entry name" value="PAS_fold_3"/>
</dbReference>
<dbReference type="GO" id="GO:0005524">
    <property type="term" value="F:ATP binding"/>
    <property type="evidence" value="ECO:0007669"/>
    <property type="project" value="UniProtKB-KW"/>
</dbReference>
<dbReference type="InterPro" id="IPR011006">
    <property type="entry name" value="CheY-like_superfamily"/>
</dbReference>
<dbReference type="InterPro" id="IPR042463">
    <property type="entry name" value="HNOB_dom_associated_sf"/>
</dbReference>
<reference evidence="15" key="1">
    <citation type="journal article" date="2019" name="Int. J. Syst. Evol. Microbiol.">
        <title>The Global Catalogue of Microorganisms (GCM) 10K type strain sequencing project: providing services to taxonomists for standard genome sequencing and annotation.</title>
        <authorList>
            <consortium name="The Broad Institute Genomics Platform"/>
            <consortium name="The Broad Institute Genome Sequencing Center for Infectious Disease"/>
            <person name="Wu L."/>
            <person name="Ma J."/>
        </authorList>
    </citation>
    <scope>NUCLEOTIDE SEQUENCE [LARGE SCALE GENOMIC DNA]</scope>
    <source>
        <strain evidence="15">CGMCC 4.7317</strain>
    </source>
</reference>
<dbReference type="CDD" id="cd17546">
    <property type="entry name" value="REC_hyHK_CKI1_RcsC-like"/>
    <property type="match status" value="1"/>
</dbReference>
<evidence type="ECO:0000313" key="15">
    <source>
        <dbReference type="Proteomes" id="UP001596138"/>
    </source>
</evidence>
<dbReference type="Pfam" id="PF00512">
    <property type="entry name" value="HisKA"/>
    <property type="match status" value="1"/>
</dbReference>
<dbReference type="PROSITE" id="PS50113">
    <property type="entry name" value="PAC"/>
    <property type="match status" value="1"/>
</dbReference>
<evidence type="ECO:0000256" key="4">
    <source>
        <dbReference type="ARBA" id="ARBA00022553"/>
    </source>
</evidence>
<comment type="subcellular location">
    <subcellularLocation>
        <location evidence="2">Cell membrane</location>
    </subcellularLocation>
</comment>
<dbReference type="PROSITE" id="PS50112">
    <property type="entry name" value="PAS"/>
    <property type="match status" value="1"/>
</dbReference>
<dbReference type="InterPro" id="IPR001610">
    <property type="entry name" value="PAC"/>
</dbReference>
<dbReference type="InterPro" id="IPR000014">
    <property type="entry name" value="PAS"/>
</dbReference>
<dbReference type="InterPro" id="IPR001789">
    <property type="entry name" value="Sig_transdc_resp-reg_receiver"/>
</dbReference>
<dbReference type="InterPro" id="IPR004358">
    <property type="entry name" value="Sig_transdc_His_kin-like_C"/>
</dbReference>
<evidence type="ECO:0000259" key="11">
    <source>
        <dbReference type="PROSITE" id="PS50110"/>
    </source>
</evidence>
<dbReference type="SUPFAM" id="SSF55785">
    <property type="entry name" value="PYP-like sensor domain (PAS domain)"/>
    <property type="match status" value="2"/>
</dbReference>
<evidence type="ECO:0000256" key="3">
    <source>
        <dbReference type="ARBA" id="ARBA00012438"/>
    </source>
</evidence>
<keyword evidence="7" id="KW-0902">Two-component regulatory system</keyword>
<sequence length="802" mass="88145">MSIQLRDDDLDRAAPFGVLCDEDLVVVRQGPSWARLGVDLVGRPLLEVLEVVRPLGVSTIEQIRDHRDSMLLMRLLPEGPRLRFQAVDVSDPPGVLLIGNPIVSSSQELDRLGLSAADFSPVDQTPDLLFLRRGQERSLDDLRTLNAELQRSATELRDANRMLTRAEAQYRRIVELQPLVMYIDTLGDESVAEFISPQVVDWLGYPVRRWLTEQAFFFRVVVHPEDRERAWAANRAAEADDSPYDEEVRLLCADGQVVWTRAVDTVVEDEDGRRRRFGFMLDITKTKTAEIELHDTMSRLTTLLDHMQSGVLVEDRQRRIVMANAMLCQMFRSEADPDELTGLPISAAIAQVVRPEDDPAAFLRRTETLTARRWPTSNQSLTLSGSRVLEFDFQPIVSEGQDLGALWMFRDATDRVLYQGALARARDEAIAASDAKSQFLASMSHEIRTPMHGVLATVDLLRTTDLDGEQRELVGVIDMSATNLVSIINDILDLQKVEAGRIDLVTEPFSVADSAKAVVDLLGPQARAKGIELALSIDPGTPSRVLGDPVRFRQVLVNLVGNAVKFTESGSVSLALRLVSQRGPESVVEVEVRDTGPGIVPEQAASIFDPFVQARSSQEGTGLGLAIADRLVGLMGGQIVVDSAVGVGSAFRFVLRLEEVAADTSDEDVRETPVRVAPSVLVVESSEPRRGHVMRLLQRLGTSGVAVASCEEALELLESAPGTRLVLVSARMTGLDGPDMTERIRRSRNPAVAKVPVYAMFGGSDDAVLDRCRTSGMDGHIGKPVDIGELRRLLDVVLGQAQ</sequence>
<dbReference type="CDD" id="cd00130">
    <property type="entry name" value="PAS"/>
    <property type="match status" value="1"/>
</dbReference>
<comment type="catalytic activity">
    <reaction evidence="1">
        <text>ATP + protein L-histidine = ADP + protein N-phospho-L-histidine.</text>
        <dbReference type="EC" id="2.7.13.3"/>
    </reaction>
</comment>
<dbReference type="EC" id="2.7.13.3" evidence="3"/>
<dbReference type="InterPro" id="IPR036890">
    <property type="entry name" value="HATPase_C_sf"/>
</dbReference>
<dbReference type="PRINTS" id="PR00344">
    <property type="entry name" value="BCTRLSENSOR"/>
</dbReference>
<feature type="domain" description="Response regulatory" evidence="11">
    <location>
        <begin position="679"/>
        <end position="798"/>
    </location>
</feature>
<comment type="caution">
    <text evidence="14">The sequence shown here is derived from an EMBL/GenBank/DDBJ whole genome shotgun (WGS) entry which is preliminary data.</text>
</comment>
<dbReference type="Pfam" id="PF00072">
    <property type="entry name" value="Response_reg"/>
    <property type="match status" value="1"/>
</dbReference>
<protein>
    <recommendedName>
        <fullName evidence="3">histidine kinase</fullName>
        <ecNumber evidence="3">2.7.13.3</ecNumber>
    </recommendedName>
</protein>
<dbReference type="Proteomes" id="UP001596138">
    <property type="component" value="Unassembled WGS sequence"/>
</dbReference>
<dbReference type="InterPro" id="IPR035965">
    <property type="entry name" value="PAS-like_dom_sf"/>
</dbReference>
<dbReference type="SMART" id="SM00448">
    <property type="entry name" value="REC"/>
    <property type="match status" value="1"/>
</dbReference>
<dbReference type="PROSITE" id="PS50110">
    <property type="entry name" value="RESPONSE_REGULATORY"/>
    <property type="match status" value="1"/>
</dbReference>
<dbReference type="Pfam" id="PF08447">
    <property type="entry name" value="PAS_3"/>
    <property type="match status" value="1"/>
</dbReference>
<evidence type="ECO:0000256" key="5">
    <source>
        <dbReference type="ARBA" id="ARBA00022679"/>
    </source>
</evidence>
<dbReference type="EMBL" id="JBHSTI010000001">
    <property type="protein sequence ID" value="MFC6236268.1"/>
    <property type="molecule type" value="Genomic_DNA"/>
</dbReference>
<feature type="domain" description="PAS" evidence="12">
    <location>
        <begin position="166"/>
        <end position="228"/>
    </location>
</feature>
<comment type="caution">
    <text evidence="8">Lacks conserved residue(s) required for the propagation of feature annotation.</text>
</comment>
<dbReference type="SUPFAM" id="SSF47384">
    <property type="entry name" value="Homodimeric domain of signal transducing histidine kinase"/>
    <property type="match status" value="1"/>
</dbReference>
<dbReference type="Gene3D" id="3.30.450.20">
    <property type="entry name" value="PAS domain"/>
    <property type="match status" value="2"/>
</dbReference>
<proteinExistence type="predicted"/>
<keyword evidence="15" id="KW-1185">Reference proteome</keyword>
<dbReference type="Pfam" id="PF02518">
    <property type="entry name" value="HATPase_c"/>
    <property type="match status" value="1"/>
</dbReference>
<feature type="coiled-coil region" evidence="9">
    <location>
        <begin position="132"/>
        <end position="176"/>
    </location>
</feature>
<dbReference type="CDD" id="cd00082">
    <property type="entry name" value="HisKA"/>
    <property type="match status" value="1"/>
</dbReference>
<dbReference type="InterPro" id="IPR000700">
    <property type="entry name" value="PAS-assoc_C"/>
</dbReference>
<accession>A0ABW1SV37</accession>